<name>B4P828_DROYA</name>
<gene>
    <name evidence="3" type="primary">Dyak\GE13072</name>
    <name evidence="3" type="synonym">dyak_GLEANR_13315</name>
    <name evidence="3" type="synonym">GE13072</name>
    <name evidence="3" type="ORF">Dyak_GE13072</name>
</gene>
<feature type="domain" description="Sm" evidence="2">
    <location>
        <begin position="44"/>
        <end position="103"/>
    </location>
</feature>
<protein>
    <recommendedName>
        <fullName evidence="2">Sm domain-containing protein</fullName>
    </recommendedName>
</protein>
<dbReference type="CDD" id="cd01733">
    <property type="entry name" value="LSm10"/>
    <property type="match status" value="1"/>
</dbReference>
<accession>B4P828</accession>
<dbReference type="InterPro" id="IPR010920">
    <property type="entry name" value="LSM_dom_sf"/>
</dbReference>
<feature type="compositionally biased region" description="Basic and acidic residues" evidence="1">
    <location>
        <begin position="140"/>
        <end position="149"/>
    </location>
</feature>
<dbReference type="GO" id="GO:0006398">
    <property type="term" value="P:mRNA 3'-end processing by stem-loop binding and cleavage"/>
    <property type="evidence" value="ECO:0007669"/>
    <property type="project" value="EnsemblMetazoa"/>
</dbReference>
<dbReference type="OrthoDB" id="10256176at2759"/>
<evidence type="ECO:0000313" key="3">
    <source>
        <dbReference type="EMBL" id="EDW90075.2"/>
    </source>
</evidence>
<reference evidence="3 4" key="2">
    <citation type="journal article" date="2007" name="PLoS Biol.">
        <title>Principles of genome evolution in the Drosophila melanogaster species group.</title>
        <authorList>
            <person name="Ranz J.M."/>
            <person name="Maurin D."/>
            <person name="Chan Y.S."/>
            <person name="von Grotthuss M."/>
            <person name="Hillier L.W."/>
            <person name="Roote J."/>
            <person name="Ashburner M."/>
            <person name="Bergman C.M."/>
        </authorList>
    </citation>
    <scope>NUCLEOTIDE SEQUENCE [LARGE SCALE GENOMIC DNA]</scope>
    <source>
        <strain evidence="4">Tai18E2 / Tucson 14021-0261.01</strain>
    </source>
</reference>
<dbReference type="HOGENOM" id="CLU_141832_0_0_1"/>
<dbReference type="GO" id="GO:0071254">
    <property type="term" value="C:cytoplasmic U snRNP body"/>
    <property type="evidence" value="ECO:0007669"/>
    <property type="project" value="EnsemblMetazoa"/>
</dbReference>
<dbReference type="PANTHER" id="PTHR21196">
    <property type="entry name" value="U7 SNRNA-ASSOCIATED SM-LIKE PROTEIN LSM10"/>
    <property type="match status" value="1"/>
</dbReference>
<evidence type="ECO:0000313" key="4">
    <source>
        <dbReference type="Proteomes" id="UP000002282"/>
    </source>
</evidence>
<proteinExistence type="predicted"/>
<dbReference type="Proteomes" id="UP000002282">
    <property type="component" value="Chromosome 2R"/>
</dbReference>
<dbReference type="KEGG" id="dya:Dyak_GE13072"/>
<dbReference type="EMBL" id="CM000158">
    <property type="protein sequence ID" value="EDW90075.2"/>
    <property type="molecule type" value="Genomic_DNA"/>
</dbReference>
<dbReference type="eggNOG" id="ENOG502SBI6">
    <property type="taxonomic scope" value="Eukaryota"/>
</dbReference>
<dbReference type="InterPro" id="IPR001163">
    <property type="entry name" value="Sm_dom_euk/arc"/>
</dbReference>
<dbReference type="InterPro" id="IPR052840">
    <property type="entry name" value="U7_snRNA_Sm-like"/>
</dbReference>
<reference evidence="3 4" key="1">
    <citation type="journal article" date="2007" name="Nature">
        <title>Evolution of genes and genomes on the Drosophila phylogeny.</title>
        <authorList>
            <consortium name="Drosophila 12 Genomes Consortium"/>
            <person name="Clark A.G."/>
            <person name="Eisen M.B."/>
            <person name="Smith D.R."/>
            <person name="Bergman C.M."/>
            <person name="Oliver B."/>
            <person name="Markow T.A."/>
            <person name="Kaufman T.C."/>
            <person name="Kellis M."/>
            <person name="Gelbart W."/>
            <person name="Iyer V.N."/>
            <person name="Pollard D.A."/>
            <person name="Sackton T.B."/>
            <person name="Larracuente A.M."/>
            <person name="Singh N.D."/>
            <person name="Abad J.P."/>
            <person name="Abt D.N."/>
            <person name="Adryan B."/>
            <person name="Aguade M."/>
            <person name="Akashi H."/>
            <person name="Anderson W.W."/>
            <person name="Aquadro C.F."/>
            <person name="Ardell D.H."/>
            <person name="Arguello R."/>
            <person name="Artieri C.G."/>
            <person name="Barbash D.A."/>
            <person name="Barker D."/>
            <person name="Barsanti P."/>
            <person name="Batterham P."/>
            <person name="Batzoglou S."/>
            <person name="Begun D."/>
            <person name="Bhutkar A."/>
            <person name="Blanco E."/>
            <person name="Bosak S.A."/>
            <person name="Bradley R.K."/>
            <person name="Brand A.D."/>
            <person name="Brent M.R."/>
            <person name="Brooks A.N."/>
            <person name="Brown R.H."/>
            <person name="Butlin R.K."/>
            <person name="Caggese C."/>
            <person name="Calvi B.R."/>
            <person name="Bernardo de Carvalho A."/>
            <person name="Caspi A."/>
            <person name="Castrezana S."/>
            <person name="Celniker S.E."/>
            <person name="Chang J.L."/>
            <person name="Chapple C."/>
            <person name="Chatterji S."/>
            <person name="Chinwalla A."/>
            <person name="Civetta A."/>
            <person name="Clifton S.W."/>
            <person name="Comeron J.M."/>
            <person name="Costello J.C."/>
            <person name="Coyne J.A."/>
            <person name="Daub J."/>
            <person name="David R.G."/>
            <person name="Delcher A.L."/>
            <person name="Delehaunty K."/>
            <person name="Do C.B."/>
            <person name="Ebling H."/>
            <person name="Edwards K."/>
            <person name="Eickbush T."/>
            <person name="Evans J.D."/>
            <person name="Filipski A."/>
            <person name="Findeiss S."/>
            <person name="Freyhult E."/>
            <person name="Fulton L."/>
            <person name="Fulton R."/>
            <person name="Garcia A.C."/>
            <person name="Gardiner A."/>
            <person name="Garfield D.A."/>
            <person name="Garvin B.E."/>
            <person name="Gibson G."/>
            <person name="Gilbert D."/>
            <person name="Gnerre S."/>
            <person name="Godfrey J."/>
            <person name="Good R."/>
            <person name="Gotea V."/>
            <person name="Gravely B."/>
            <person name="Greenberg A.J."/>
            <person name="Griffiths-Jones S."/>
            <person name="Gross S."/>
            <person name="Guigo R."/>
            <person name="Gustafson E.A."/>
            <person name="Haerty W."/>
            <person name="Hahn M.W."/>
            <person name="Halligan D.L."/>
            <person name="Halpern A.L."/>
            <person name="Halter G.M."/>
            <person name="Han M.V."/>
            <person name="Heger A."/>
            <person name="Hillier L."/>
            <person name="Hinrichs A.S."/>
            <person name="Holmes I."/>
            <person name="Hoskins R.A."/>
            <person name="Hubisz M.J."/>
            <person name="Hultmark D."/>
            <person name="Huntley M.A."/>
            <person name="Jaffe D.B."/>
            <person name="Jagadeeshan S."/>
            <person name="Jeck W.R."/>
            <person name="Johnson J."/>
            <person name="Jones C.D."/>
            <person name="Jordan W.C."/>
            <person name="Karpen G.H."/>
            <person name="Kataoka E."/>
            <person name="Keightley P.D."/>
            <person name="Kheradpour P."/>
            <person name="Kirkness E.F."/>
            <person name="Koerich L.B."/>
            <person name="Kristiansen K."/>
            <person name="Kudrna D."/>
            <person name="Kulathinal R.J."/>
            <person name="Kumar S."/>
            <person name="Kwok R."/>
            <person name="Lander E."/>
            <person name="Langley C.H."/>
            <person name="Lapoint R."/>
            <person name="Lazzaro B.P."/>
            <person name="Lee S.J."/>
            <person name="Levesque L."/>
            <person name="Li R."/>
            <person name="Lin C.F."/>
            <person name="Lin M.F."/>
            <person name="Lindblad-Toh K."/>
            <person name="Llopart A."/>
            <person name="Long M."/>
            <person name="Low L."/>
            <person name="Lozovsky E."/>
            <person name="Lu J."/>
            <person name="Luo M."/>
            <person name="Machado C.A."/>
            <person name="Makalowski W."/>
            <person name="Marzo M."/>
            <person name="Matsuda M."/>
            <person name="Matzkin L."/>
            <person name="McAllister B."/>
            <person name="McBride C.S."/>
            <person name="McKernan B."/>
            <person name="McKernan K."/>
            <person name="Mendez-Lago M."/>
            <person name="Minx P."/>
            <person name="Mollenhauer M.U."/>
            <person name="Montooth K."/>
            <person name="Mount S.M."/>
            <person name="Mu X."/>
            <person name="Myers E."/>
            <person name="Negre B."/>
            <person name="Newfeld S."/>
            <person name="Nielsen R."/>
            <person name="Noor M.A."/>
            <person name="O'Grady P."/>
            <person name="Pachter L."/>
            <person name="Papaceit M."/>
            <person name="Parisi M.J."/>
            <person name="Parisi M."/>
            <person name="Parts L."/>
            <person name="Pedersen J.S."/>
            <person name="Pesole G."/>
            <person name="Phillippy A.M."/>
            <person name="Ponting C.P."/>
            <person name="Pop M."/>
            <person name="Porcelli D."/>
            <person name="Powell J.R."/>
            <person name="Prohaska S."/>
            <person name="Pruitt K."/>
            <person name="Puig M."/>
            <person name="Quesneville H."/>
            <person name="Ram K.R."/>
            <person name="Rand D."/>
            <person name="Rasmussen M.D."/>
            <person name="Reed L.K."/>
            <person name="Reenan R."/>
            <person name="Reily A."/>
            <person name="Remington K.A."/>
            <person name="Rieger T.T."/>
            <person name="Ritchie M.G."/>
            <person name="Robin C."/>
            <person name="Rogers Y.H."/>
            <person name="Rohde C."/>
            <person name="Rozas J."/>
            <person name="Rubenfield M.J."/>
            <person name="Ruiz A."/>
            <person name="Russo S."/>
            <person name="Salzberg S.L."/>
            <person name="Sanchez-Gracia A."/>
            <person name="Saranga D.J."/>
            <person name="Sato H."/>
            <person name="Schaeffer S.W."/>
            <person name="Schatz M.C."/>
            <person name="Schlenke T."/>
            <person name="Schwartz R."/>
            <person name="Segarra C."/>
            <person name="Singh R.S."/>
            <person name="Sirot L."/>
            <person name="Sirota M."/>
            <person name="Sisneros N.B."/>
            <person name="Smith C.D."/>
            <person name="Smith T.F."/>
            <person name="Spieth J."/>
            <person name="Stage D.E."/>
            <person name="Stark A."/>
            <person name="Stephan W."/>
            <person name="Strausberg R.L."/>
            <person name="Strempel S."/>
            <person name="Sturgill D."/>
            <person name="Sutton G."/>
            <person name="Sutton G.G."/>
            <person name="Tao W."/>
            <person name="Teichmann S."/>
            <person name="Tobari Y.N."/>
            <person name="Tomimura Y."/>
            <person name="Tsolas J.M."/>
            <person name="Valente V.L."/>
            <person name="Venter E."/>
            <person name="Venter J.C."/>
            <person name="Vicario S."/>
            <person name="Vieira F.G."/>
            <person name="Vilella A.J."/>
            <person name="Villasante A."/>
            <person name="Walenz B."/>
            <person name="Wang J."/>
            <person name="Wasserman M."/>
            <person name="Watts T."/>
            <person name="Wilson D."/>
            <person name="Wilson R.K."/>
            <person name="Wing R.A."/>
            <person name="Wolfner M.F."/>
            <person name="Wong A."/>
            <person name="Wong G.K."/>
            <person name="Wu C.I."/>
            <person name="Wu G."/>
            <person name="Yamamoto D."/>
            <person name="Yang H.P."/>
            <person name="Yang S.P."/>
            <person name="Yorke J.A."/>
            <person name="Yoshida K."/>
            <person name="Zdobnov E."/>
            <person name="Zhang P."/>
            <person name="Zhang Y."/>
            <person name="Zimin A.V."/>
            <person name="Baldwin J."/>
            <person name="Abdouelleil A."/>
            <person name="Abdulkadir J."/>
            <person name="Abebe A."/>
            <person name="Abera B."/>
            <person name="Abreu J."/>
            <person name="Acer S.C."/>
            <person name="Aftuck L."/>
            <person name="Alexander A."/>
            <person name="An P."/>
            <person name="Anderson E."/>
            <person name="Anderson S."/>
            <person name="Arachi H."/>
            <person name="Azer M."/>
            <person name="Bachantsang P."/>
            <person name="Barry A."/>
            <person name="Bayul T."/>
            <person name="Berlin A."/>
            <person name="Bessette D."/>
            <person name="Bloom T."/>
            <person name="Blye J."/>
            <person name="Boguslavskiy L."/>
            <person name="Bonnet C."/>
            <person name="Boukhgalter B."/>
            <person name="Bourzgui I."/>
            <person name="Brown A."/>
            <person name="Cahill P."/>
            <person name="Channer S."/>
            <person name="Cheshatsang Y."/>
            <person name="Chuda L."/>
            <person name="Citroen M."/>
            <person name="Collymore A."/>
            <person name="Cooke P."/>
            <person name="Costello M."/>
            <person name="D'Aco K."/>
            <person name="Daza R."/>
            <person name="De Haan G."/>
            <person name="DeGray S."/>
            <person name="DeMaso C."/>
            <person name="Dhargay N."/>
            <person name="Dooley K."/>
            <person name="Dooley E."/>
            <person name="Doricent M."/>
            <person name="Dorje P."/>
            <person name="Dorjee K."/>
            <person name="Dupes A."/>
            <person name="Elong R."/>
            <person name="Falk J."/>
            <person name="Farina A."/>
            <person name="Faro S."/>
            <person name="Ferguson D."/>
            <person name="Fisher S."/>
            <person name="Foley C.D."/>
            <person name="Franke A."/>
            <person name="Friedrich D."/>
            <person name="Gadbois L."/>
            <person name="Gearin G."/>
            <person name="Gearin C.R."/>
            <person name="Giannoukos G."/>
            <person name="Goode T."/>
            <person name="Graham J."/>
            <person name="Grandbois E."/>
            <person name="Grewal S."/>
            <person name="Gyaltsen K."/>
            <person name="Hafez N."/>
            <person name="Hagos B."/>
            <person name="Hall J."/>
            <person name="Henson C."/>
            <person name="Hollinger A."/>
            <person name="Honan T."/>
            <person name="Huard M.D."/>
            <person name="Hughes L."/>
            <person name="Hurhula B."/>
            <person name="Husby M.E."/>
            <person name="Kamat A."/>
            <person name="Kanga B."/>
            <person name="Kashin S."/>
            <person name="Khazanovich D."/>
            <person name="Kisner P."/>
            <person name="Lance K."/>
            <person name="Lara M."/>
            <person name="Lee W."/>
            <person name="Lennon N."/>
            <person name="Letendre F."/>
            <person name="LeVine R."/>
            <person name="Lipovsky A."/>
            <person name="Liu X."/>
            <person name="Liu J."/>
            <person name="Liu S."/>
            <person name="Lokyitsang T."/>
            <person name="Lokyitsang Y."/>
            <person name="Lubonja R."/>
            <person name="Lui A."/>
            <person name="MacDonald P."/>
            <person name="Magnisalis V."/>
            <person name="Maru K."/>
            <person name="Matthews C."/>
            <person name="McCusker W."/>
            <person name="McDonough S."/>
            <person name="Mehta T."/>
            <person name="Meldrim J."/>
            <person name="Meneus L."/>
            <person name="Mihai O."/>
            <person name="Mihalev A."/>
            <person name="Mihova T."/>
            <person name="Mittelman R."/>
            <person name="Mlenga V."/>
            <person name="Montmayeur A."/>
            <person name="Mulrain L."/>
            <person name="Navidi A."/>
            <person name="Naylor J."/>
            <person name="Negash T."/>
            <person name="Nguyen T."/>
            <person name="Nguyen N."/>
            <person name="Nicol R."/>
            <person name="Norbu C."/>
            <person name="Norbu N."/>
            <person name="Novod N."/>
            <person name="O'Neill B."/>
            <person name="Osman S."/>
            <person name="Markiewicz E."/>
            <person name="Oyono O.L."/>
            <person name="Patti C."/>
            <person name="Phunkhang P."/>
            <person name="Pierre F."/>
            <person name="Priest M."/>
            <person name="Raghuraman S."/>
            <person name="Rege F."/>
            <person name="Reyes R."/>
            <person name="Rise C."/>
            <person name="Rogov P."/>
            <person name="Ross K."/>
            <person name="Ryan E."/>
            <person name="Settipalli S."/>
            <person name="Shea T."/>
            <person name="Sherpa N."/>
            <person name="Shi L."/>
            <person name="Shih D."/>
            <person name="Sparrow T."/>
            <person name="Spaulding J."/>
            <person name="Stalker J."/>
            <person name="Stange-Thomann N."/>
            <person name="Stavropoulos S."/>
            <person name="Stone C."/>
            <person name="Strader C."/>
            <person name="Tesfaye S."/>
            <person name="Thomson T."/>
            <person name="Thoulutsang Y."/>
            <person name="Thoulutsang D."/>
            <person name="Topham K."/>
            <person name="Topping I."/>
            <person name="Tsamla T."/>
            <person name="Vassiliev H."/>
            <person name="Vo A."/>
            <person name="Wangchuk T."/>
            <person name="Wangdi T."/>
            <person name="Weiand M."/>
            <person name="Wilkinson J."/>
            <person name="Wilson A."/>
            <person name="Yadav S."/>
            <person name="Young G."/>
            <person name="Yu Q."/>
            <person name="Zembek L."/>
            <person name="Zhong D."/>
            <person name="Zimmer A."/>
            <person name="Zwirko Z."/>
            <person name="Jaffe D.B."/>
            <person name="Alvarez P."/>
            <person name="Brockman W."/>
            <person name="Butler J."/>
            <person name="Chin C."/>
            <person name="Gnerre S."/>
            <person name="Grabherr M."/>
            <person name="Kleber M."/>
            <person name="Mauceli E."/>
            <person name="MacCallum I."/>
        </authorList>
    </citation>
    <scope>NUCLEOTIDE SEQUENCE [LARGE SCALE GENOMIC DNA]</scope>
    <source>
        <strain evidence="4">Tai18E2 / Tucson 14021-0261.01</strain>
    </source>
</reference>
<evidence type="ECO:0000256" key="1">
    <source>
        <dbReference type="SAM" id="MobiDB-lite"/>
    </source>
</evidence>
<feature type="region of interest" description="Disordered" evidence="1">
    <location>
        <begin position="130"/>
        <end position="163"/>
    </location>
</feature>
<dbReference type="AlphaFoldDB" id="B4P828"/>
<dbReference type="Gene3D" id="2.30.30.100">
    <property type="match status" value="1"/>
</dbReference>
<sequence>MKRVGSSDSKSKILIFKPIGIMQQFSAREKYLVSNTLNCWPVMLQGHSVLIDLHNETSVAGIIDVADGHMTCELTHAVFFDRNGGQHPFDHFMVRNRMIRQIHIPSHLDAEQELRSAMERGVLRRKRVETKGGKRTFKQKRAEVRHKETLQMISQQQKNKQET</sequence>
<evidence type="ECO:0000259" key="2">
    <source>
        <dbReference type="Pfam" id="PF01423"/>
    </source>
</evidence>
<feature type="compositionally biased region" description="Basic residues" evidence="1">
    <location>
        <begin position="130"/>
        <end position="139"/>
    </location>
</feature>
<feature type="compositionally biased region" description="Polar residues" evidence="1">
    <location>
        <begin position="151"/>
        <end position="163"/>
    </location>
</feature>
<keyword evidence="4" id="KW-1185">Reference proteome</keyword>
<dbReference type="GO" id="GO:0071209">
    <property type="term" value="F:U7 snRNA binding"/>
    <property type="evidence" value="ECO:0007669"/>
    <property type="project" value="TreeGrafter"/>
</dbReference>
<organism evidence="3 4">
    <name type="scientific">Drosophila yakuba</name>
    <name type="common">Fruit fly</name>
    <dbReference type="NCBI Taxonomy" id="7245"/>
    <lineage>
        <taxon>Eukaryota</taxon>
        <taxon>Metazoa</taxon>
        <taxon>Ecdysozoa</taxon>
        <taxon>Arthropoda</taxon>
        <taxon>Hexapoda</taxon>
        <taxon>Insecta</taxon>
        <taxon>Pterygota</taxon>
        <taxon>Neoptera</taxon>
        <taxon>Endopterygota</taxon>
        <taxon>Diptera</taxon>
        <taxon>Brachycera</taxon>
        <taxon>Muscomorpha</taxon>
        <taxon>Ephydroidea</taxon>
        <taxon>Drosophilidae</taxon>
        <taxon>Drosophila</taxon>
        <taxon>Sophophora</taxon>
    </lineage>
</organism>
<dbReference type="SUPFAM" id="SSF50182">
    <property type="entry name" value="Sm-like ribonucleoproteins"/>
    <property type="match status" value="1"/>
</dbReference>
<dbReference type="GO" id="GO:0035363">
    <property type="term" value="C:histone locus body"/>
    <property type="evidence" value="ECO:0007669"/>
    <property type="project" value="EnsemblMetazoa"/>
</dbReference>
<dbReference type="PANTHER" id="PTHR21196:SF1">
    <property type="entry name" value="U7 SNRNA-ASSOCIATED SM-LIKE PROTEIN LSM10"/>
    <property type="match status" value="1"/>
</dbReference>
<dbReference type="FunFam" id="2.30.30.100:FF:000105">
    <property type="entry name" value="Lsm10"/>
    <property type="match status" value="1"/>
</dbReference>
<dbReference type="GO" id="GO:0071208">
    <property type="term" value="F:histone pre-mRNA DCP binding"/>
    <property type="evidence" value="ECO:0007669"/>
    <property type="project" value="TreeGrafter"/>
</dbReference>
<dbReference type="Pfam" id="PF01423">
    <property type="entry name" value="LSM"/>
    <property type="match status" value="1"/>
</dbReference>